<comment type="similarity">
    <text evidence="1">Belongs to the beta-class carbonic anhydrase family.</text>
</comment>
<proteinExistence type="inferred from homology"/>
<dbReference type="SMART" id="SM00947">
    <property type="entry name" value="Pro_CA"/>
    <property type="match status" value="1"/>
</dbReference>
<keyword evidence="8" id="KW-1185">Reference proteome</keyword>
<evidence type="ECO:0000256" key="3">
    <source>
        <dbReference type="ARBA" id="ARBA00022723"/>
    </source>
</evidence>
<dbReference type="GO" id="GO:0004089">
    <property type="term" value="F:carbonate dehydratase activity"/>
    <property type="evidence" value="ECO:0007669"/>
    <property type="project" value="UniProtKB-EC"/>
</dbReference>
<feature type="binding site" evidence="6">
    <location>
        <position position="38"/>
    </location>
    <ligand>
        <name>Zn(2+)</name>
        <dbReference type="ChEBI" id="CHEBI:29105"/>
    </ligand>
</feature>
<protein>
    <recommendedName>
        <fullName evidence="2">carbonic anhydrase</fullName>
        <ecNumber evidence="2">4.2.1.1</ecNumber>
    </recommendedName>
</protein>
<dbReference type="Gene3D" id="3.40.1050.10">
    <property type="entry name" value="Carbonic anhydrase"/>
    <property type="match status" value="1"/>
</dbReference>
<keyword evidence="4 6" id="KW-0862">Zinc</keyword>
<evidence type="ECO:0000313" key="8">
    <source>
        <dbReference type="Proteomes" id="UP000028875"/>
    </source>
</evidence>
<gene>
    <name evidence="7" type="primary">mtcA1</name>
    <name evidence="7" type="ORF">BN990_00065</name>
</gene>
<dbReference type="InterPro" id="IPR001765">
    <property type="entry name" value="Carbonic_anhydrase"/>
</dbReference>
<evidence type="ECO:0000313" key="7">
    <source>
        <dbReference type="EMBL" id="CDQ37809.1"/>
    </source>
</evidence>
<keyword evidence="3 6" id="KW-0479">Metal-binding</keyword>
<evidence type="ECO:0000256" key="5">
    <source>
        <dbReference type="ARBA" id="ARBA00048348"/>
    </source>
</evidence>
<feature type="binding site" evidence="6">
    <location>
        <position position="96"/>
    </location>
    <ligand>
        <name>Zn(2+)</name>
        <dbReference type="ChEBI" id="CHEBI:29105"/>
    </ligand>
</feature>
<name>A0A024Q5P6_9BACI</name>
<dbReference type="eggNOG" id="COG0288">
    <property type="taxonomic scope" value="Bacteria"/>
</dbReference>
<dbReference type="RefSeq" id="WP_021290319.1">
    <property type="nucleotide sequence ID" value="NZ_BNER01000001.1"/>
</dbReference>
<feature type="binding site" evidence="6">
    <location>
        <position position="40"/>
    </location>
    <ligand>
        <name>Zn(2+)</name>
        <dbReference type="ChEBI" id="CHEBI:29105"/>
    </ligand>
</feature>
<dbReference type="InterPro" id="IPR036874">
    <property type="entry name" value="Carbonic_anhydrase_sf"/>
</dbReference>
<organism evidence="7 8">
    <name type="scientific">Virgibacillus massiliensis</name>
    <dbReference type="NCBI Taxonomy" id="1462526"/>
    <lineage>
        <taxon>Bacteria</taxon>
        <taxon>Bacillati</taxon>
        <taxon>Bacillota</taxon>
        <taxon>Bacilli</taxon>
        <taxon>Bacillales</taxon>
        <taxon>Bacillaceae</taxon>
        <taxon>Virgibacillus</taxon>
    </lineage>
</organism>
<sequence length="187" mass="20752">MTLLNEILSFNKAFVQNEEYEDFERNKLPNKRVLILSCMDTRLVELLPKSMNIANGDAKVVKTAGALVSEPFGNVMQSIIVGVYELNVDEVCVIGHYDCGMGNVKADQTIEKMKKRGVTQEKLDTLQNAGVNLDQFLNGFADVEDSVKTSVSTIRNHPLIPDNIPVHGLIIDPNTGRLDLVEEGYTK</sequence>
<dbReference type="SUPFAM" id="SSF53056">
    <property type="entry name" value="beta-carbonic anhydrase, cab"/>
    <property type="match status" value="1"/>
</dbReference>
<dbReference type="Proteomes" id="UP000028875">
    <property type="component" value="Unassembled WGS sequence"/>
</dbReference>
<reference evidence="8" key="2">
    <citation type="submission" date="2014-05" db="EMBL/GenBank/DDBJ databases">
        <title>Draft genome sequence of Virgibacillus massiliensis Vm-5.</title>
        <authorList>
            <person name="Khelaifia S."/>
            <person name="Croce O."/>
            <person name="Lagier J.C."/>
            <person name="Raoult D."/>
        </authorList>
    </citation>
    <scope>NUCLEOTIDE SEQUENCE [LARGE SCALE GENOMIC DNA]</scope>
    <source>
        <strain evidence="8">Vm-5</strain>
    </source>
</reference>
<evidence type="ECO:0000256" key="2">
    <source>
        <dbReference type="ARBA" id="ARBA00012925"/>
    </source>
</evidence>
<dbReference type="OrthoDB" id="9792260at2"/>
<comment type="caution">
    <text evidence="7">The sequence shown here is derived from an EMBL/GenBank/DDBJ whole genome shotgun (WGS) entry which is preliminary data.</text>
</comment>
<evidence type="ECO:0000256" key="1">
    <source>
        <dbReference type="ARBA" id="ARBA00006217"/>
    </source>
</evidence>
<dbReference type="GO" id="GO:0008270">
    <property type="term" value="F:zinc ion binding"/>
    <property type="evidence" value="ECO:0007669"/>
    <property type="project" value="InterPro"/>
</dbReference>
<dbReference type="AlphaFoldDB" id="A0A024Q5P6"/>
<evidence type="ECO:0000256" key="6">
    <source>
        <dbReference type="PIRSR" id="PIRSR601765-1"/>
    </source>
</evidence>
<evidence type="ECO:0000256" key="4">
    <source>
        <dbReference type="ARBA" id="ARBA00022833"/>
    </source>
</evidence>
<dbReference type="STRING" id="1462526.BN990_00065"/>
<dbReference type="PANTHER" id="PTHR43175">
    <property type="entry name" value="CARBONIC ANHYDRASE"/>
    <property type="match status" value="1"/>
</dbReference>
<dbReference type="Pfam" id="PF00484">
    <property type="entry name" value="Pro_CA"/>
    <property type="match status" value="1"/>
</dbReference>
<dbReference type="PANTHER" id="PTHR43175:SF3">
    <property type="entry name" value="CARBON DISULFIDE HYDROLASE"/>
    <property type="match status" value="1"/>
</dbReference>
<accession>A0A024Q5P6</accession>
<comment type="cofactor">
    <cofactor evidence="6">
        <name>Zn(2+)</name>
        <dbReference type="ChEBI" id="CHEBI:29105"/>
    </cofactor>
    <text evidence="6">Binds 1 zinc ion per subunit.</text>
</comment>
<feature type="binding site" evidence="6">
    <location>
        <position position="99"/>
    </location>
    <ligand>
        <name>Zn(2+)</name>
        <dbReference type="ChEBI" id="CHEBI:29105"/>
    </ligand>
</feature>
<comment type="catalytic activity">
    <reaction evidence="5">
        <text>hydrogencarbonate + H(+) = CO2 + H2O</text>
        <dbReference type="Rhea" id="RHEA:10748"/>
        <dbReference type="ChEBI" id="CHEBI:15377"/>
        <dbReference type="ChEBI" id="CHEBI:15378"/>
        <dbReference type="ChEBI" id="CHEBI:16526"/>
        <dbReference type="ChEBI" id="CHEBI:17544"/>
        <dbReference type="EC" id="4.2.1.1"/>
    </reaction>
</comment>
<dbReference type="CDD" id="cd03379">
    <property type="entry name" value="beta_CA_cladeD"/>
    <property type="match status" value="1"/>
</dbReference>
<dbReference type="EC" id="4.2.1.1" evidence="2"/>
<reference evidence="7 8" key="1">
    <citation type="submission" date="2014-03" db="EMBL/GenBank/DDBJ databases">
        <authorList>
            <person name="Urmite Genomes U."/>
        </authorList>
    </citation>
    <scope>NUCLEOTIDE SEQUENCE [LARGE SCALE GENOMIC DNA]</scope>
    <source>
        <strain evidence="7 8">Vm-5</strain>
    </source>
</reference>
<dbReference type="EMBL" id="CCDP010000001">
    <property type="protein sequence ID" value="CDQ37809.1"/>
    <property type="molecule type" value="Genomic_DNA"/>
</dbReference>